<dbReference type="GO" id="GO:0016787">
    <property type="term" value="F:hydrolase activity"/>
    <property type="evidence" value="ECO:0007669"/>
    <property type="project" value="UniProtKB-KW"/>
</dbReference>
<feature type="region of interest" description="Disordered" evidence="12">
    <location>
        <begin position="58"/>
        <end position="105"/>
    </location>
</feature>
<dbReference type="GO" id="GO:0008270">
    <property type="term" value="F:zinc ion binding"/>
    <property type="evidence" value="ECO:0007669"/>
    <property type="project" value="UniProtKB-KW"/>
</dbReference>
<dbReference type="GO" id="GO:0003723">
    <property type="term" value="F:RNA binding"/>
    <property type="evidence" value="ECO:0007669"/>
    <property type="project" value="UniProtKB-KW"/>
</dbReference>
<evidence type="ECO:0000256" key="7">
    <source>
        <dbReference type="ARBA" id="ARBA00022884"/>
    </source>
</evidence>
<dbReference type="InterPro" id="IPR014720">
    <property type="entry name" value="dsRBD_dom"/>
</dbReference>
<dbReference type="SMART" id="SM00490">
    <property type="entry name" value="HELICc"/>
    <property type="match status" value="1"/>
</dbReference>
<dbReference type="InterPro" id="IPR056328">
    <property type="entry name" value="DSRM_DHX29"/>
</dbReference>
<evidence type="ECO:0000256" key="11">
    <source>
        <dbReference type="PROSITE-ProRule" id="PRU00042"/>
    </source>
</evidence>
<dbReference type="Pfam" id="PF07717">
    <property type="entry name" value="OB_NTP_bind"/>
    <property type="match status" value="1"/>
</dbReference>
<keyword evidence="8" id="KW-0175">Coiled coil</keyword>
<keyword evidence="11" id="KW-0863">Zinc-finger</keyword>
<dbReference type="InterPro" id="IPR013087">
    <property type="entry name" value="Znf_C2H2_type"/>
</dbReference>
<feature type="compositionally biased region" description="Polar residues" evidence="12">
    <location>
        <begin position="87"/>
        <end position="104"/>
    </location>
</feature>
<dbReference type="Pfam" id="PF24385">
    <property type="entry name" value="DSRM_DHX29"/>
    <property type="match status" value="1"/>
</dbReference>
<dbReference type="SMART" id="SM00355">
    <property type="entry name" value="ZnF_C2H2"/>
    <property type="match status" value="1"/>
</dbReference>
<dbReference type="FunFam" id="3.40.50.300:FF:000526">
    <property type="entry name" value="DExH-box ATP-dependent RNA helicase DExH3"/>
    <property type="match status" value="1"/>
</dbReference>
<evidence type="ECO:0000256" key="6">
    <source>
        <dbReference type="ARBA" id="ARBA00022840"/>
    </source>
</evidence>
<dbReference type="InterPro" id="IPR001650">
    <property type="entry name" value="Helicase_C-like"/>
</dbReference>
<accession>A0A176W7Y6</accession>
<dbReference type="SMART" id="SM00358">
    <property type="entry name" value="DSRM"/>
    <property type="match status" value="1"/>
</dbReference>
<keyword evidence="6" id="KW-0067">ATP-binding</keyword>
<evidence type="ECO:0000256" key="8">
    <source>
        <dbReference type="ARBA" id="ARBA00023054"/>
    </source>
</evidence>
<dbReference type="PROSITE" id="PS51192">
    <property type="entry name" value="HELICASE_ATP_BIND_1"/>
    <property type="match status" value="1"/>
</dbReference>
<dbReference type="InterPro" id="IPR059023">
    <property type="entry name" value="RNA_hel_CTD"/>
</dbReference>
<feature type="domain" description="RWD" evidence="14">
    <location>
        <begin position="473"/>
        <end position="573"/>
    </location>
</feature>
<comment type="caution">
    <text evidence="17">The sequence shown here is derived from an EMBL/GenBank/DDBJ whole genome shotgun (WGS) entry which is preliminary data.</text>
</comment>
<feature type="domain" description="Helicase ATP-binding" evidence="15">
    <location>
        <begin position="728"/>
        <end position="896"/>
    </location>
</feature>
<dbReference type="SUPFAM" id="SSF52540">
    <property type="entry name" value="P-loop containing nucleoside triphosphate hydrolases"/>
    <property type="match status" value="1"/>
</dbReference>
<dbReference type="EC" id="3.6.4.13" evidence="2"/>
<dbReference type="InterPro" id="IPR027417">
    <property type="entry name" value="P-loop_NTPase"/>
</dbReference>
<dbReference type="Gene3D" id="3.10.110.10">
    <property type="entry name" value="Ubiquitin Conjugating Enzyme"/>
    <property type="match status" value="1"/>
</dbReference>
<dbReference type="InterPro" id="IPR014001">
    <property type="entry name" value="Helicase_ATP-bd"/>
</dbReference>
<evidence type="ECO:0000256" key="1">
    <source>
        <dbReference type="ARBA" id="ARBA00008792"/>
    </source>
</evidence>
<evidence type="ECO:0000256" key="3">
    <source>
        <dbReference type="ARBA" id="ARBA00022741"/>
    </source>
</evidence>
<dbReference type="Gene3D" id="3.30.160.20">
    <property type="match status" value="1"/>
</dbReference>
<dbReference type="PROSITE" id="PS50157">
    <property type="entry name" value="ZINC_FINGER_C2H2_2"/>
    <property type="match status" value="1"/>
</dbReference>
<dbReference type="CDD" id="cd17917">
    <property type="entry name" value="DEXHc_RHA-like"/>
    <property type="match status" value="1"/>
</dbReference>
<keyword evidence="7" id="KW-0694">RNA-binding</keyword>
<dbReference type="SMART" id="SM00847">
    <property type="entry name" value="HA2"/>
    <property type="match status" value="1"/>
</dbReference>
<evidence type="ECO:0000259" key="14">
    <source>
        <dbReference type="PROSITE" id="PS50908"/>
    </source>
</evidence>
<dbReference type="SUPFAM" id="SSF54495">
    <property type="entry name" value="UBC-like"/>
    <property type="match status" value="1"/>
</dbReference>
<evidence type="ECO:0000313" key="17">
    <source>
        <dbReference type="EMBL" id="OAE28266.1"/>
    </source>
</evidence>
<feature type="region of interest" description="Disordered" evidence="12">
    <location>
        <begin position="606"/>
        <end position="682"/>
    </location>
</feature>
<reference evidence="17" key="1">
    <citation type="submission" date="2016-03" db="EMBL/GenBank/DDBJ databases">
        <title>Mechanisms controlling the formation of the plant cell surface in tip-growing cells are functionally conserved among land plants.</title>
        <authorList>
            <person name="Honkanen S."/>
            <person name="Jones V.A."/>
            <person name="Morieri G."/>
            <person name="Champion C."/>
            <person name="Hetherington A.J."/>
            <person name="Kelly S."/>
            <person name="Saint-Marcoux D."/>
            <person name="Proust H."/>
            <person name="Prescott H."/>
            <person name="Dolan L."/>
        </authorList>
    </citation>
    <scope>NUCLEOTIDE SEQUENCE [LARGE SCALE GENOMIC DNA]</scope>
    <source>
        <tissue evidence="17">Whole gametophyte</tissue>
    </source>
</reference>
<dbReference type="Pfam" id="PF24899">
    <property type="entry name" value="UBA_DHX29"/>
    <property type="match status" value="1"/>
</dbReference>
<gene>
    <name evidence="17" type="ORF">AXG93_223s1020</name>
</gene>
<dbReference type="SUPFAM" id="SSF54768">
    <property type="entry name" value="dsRNA-binding domain-like"/>
    <property type="match status" value="1"/>
</dbReference>
<dbReference type="PANTHER" id="PTHR18934">
    <property type="entry name" value="ATP-DEPENDENT RNA HELICASE"/>
    <property type="match status" value="1"/>
</dbReference>
<comment type="similarity">
    <text evidence="1">Belongs to the DEAD box helicase family. DEAH subfamily.</text>
</comment>
<feature type="compositionally biased region" description="Polar residues" evidence="12">
    <location>
        <begin position="606"/>
        <end position="633"/>
    </location>
</feature>
<dbReference type="GO" id="GO:0003724">
    <property type="term" value="F:RNA helicase activity"/>
    <property type="evidence" value="ECO:0007669"/>
    <property type="project" value="UniProtKB-EC"/>
</dbReference>
<dbReference type="PROSITE" id="PS50908">
    <property type="entry name" value="RWD"/>
    <property type="match status" value="1"/>
</dbReference>
<evidence type="ECO:0000256" key="4">
    <source>
        <dbReference type="ARBA" id="ARBA00022801"/>
    </source>
</evidence>
<evidence type="ECO:0000313" key="18">
    <source>
        <dbReference type="Proteomes" id="UP000077202"/>
    </source>
</evidence>
<dbReference type="InterPro" id="IPR007502">
    <property type="entry name" value="Helicase-assoc_dom"/>
</dbReference>
<evidence type="ECO:0000256" key="5">
    <source>
        <dbReference type="ARBA" id="ARBA00022806"/>
    </source>
</evidence>
<keyword evidence="11" id="KW-0479">Metal-binding</keyword>
<dbReference type="Pfam" id="PF00271">
    <property type="entry name" value="Helicase_C"/>
    <property type="match status" value="1"/>
</dbReference>
<evidence type="ECO:0000259" key="16">
    <source>
        <dbReference type="PROSITE" id="PS51194"/>
    </source>
</evidence>
<dbReference type="SMART" id="SM00591">
    <property type="entry name" value="RWD"/>
    <property type="match status" value="1"/>
</dbReference>
<organism evidence="17 18">
    <name type="scientific">Marchantia polymorpha subsp. ruderalis</name>
    <dbReference type="NCBI Taxonomy" id="1480154"/>
    <lineage>
        <taxon>Eukaryota</taxon>
        <taxon>Viridiplantae</taxon>
        <taxon>Streptophyta</taxon>
        <taxon>Embryophyta</taxon>
        <taxon>Marchantiophyta</taxon>
        <taxon>Marchantiopsida</taxon>
        <taxon>Marchantiidae</taxon>
        <taxon>Marchantiales</taxon>
        <taxon>Marchantiaceae</taxon>
        <taxon>Marchantia</taxon>
    </lineage>
</organism>
<dbReference type="CDD" id="cd18791">
    <property type="entry name" value="SF2_C_RHA"/>
    <property type="match status" value="1"/>
</dbReference>
<dbReference type="PANTHER" id="PTHR18934:SF145">
    <property type="entry name" value="ATP-DEPENDENT RNA HELICASE DHX57-RELATED"/>
    <property type="match status" value="1"/>
</dbReference>
<evidence type="ECO:0000256" key="12">
    <source>
        <dbReference type="SAM" id="MobiDB-lite"/>
    </source>
</evidence>
<feature type="compositionally biased region" description="Basic and acidic residues" evidence="12">
    <location>
        <begin position="666"/>
        <end position="682"/>
    </location>
</feature>
<feature type="domain" description="C2H2-type" evidence="13">
    <location>
        <begin position="38"/>
        <end position="66"/>
    </location>
</feature>
<name>A0A176W7Y6_MARPO</name>
<dbReference type="EMBL" id="LVLJ01001743">
    <property type="protein sequence ID" value="OAE28266.1"/>
    <property type="molecule type" value="Genomic_DNA"/>
</dbReference>
<evidence type="ECO:0000259" key="15">
    <source>
        <dbReference type="PROSITE" id="PS51192"/>
    </source>
</evidence>
<dbReference type="PROSITE" id="PS51194">
    <property type="entry name" value="HELICASE_CTER"/>
    <property type="match status" value="1"/>
</dbReference>
<keyword evidence="4" id="KW-0378">Hydrolase</keyword>
<proteinExistence type="inferred from homology"/>
<comment type="catalytic activity">
    <reaction evidence="9">
        <text>ATP + H2O = ADP + phosphate + H(+)</text>
        <dbReference type="Rhea" id="RHEA:13065"/>
        <dbReference type="ChEBI" id="CHEBI:15377"/>
        <dbReference type="ChEBI" id="CHEBI:15378"/>
        <dbReference type="ChEBI" id="CHEBI:30616"/>
        <dbReference type="ChEBI" id="CHEBI:43474"/>
        <dbReference type="ChEBI" id="CHEBI:456216"/>
        <dbReference type="EC" id="3.6.4.13"/>
    </reaction>
</comment>
<dbReference type="Gene3D" id="3.40.50.300">
    <property type="entry name" value="P-loop containing nucleotide triphosphate hydrolases"/>
    <property type="match status" value="2"/>
</dbReference>
<evidence type="ECO:0000256" key="10">
    <source>
        <dbReference type="ARBA" id="ARBA00060772"/>
    </source>
</evidence>
<evidence type="ECO:0000259" key="13">
    <source>
        <dbReference type="PROSITE" id="PS50157"/>
    </source>
</evidence>
<keyword evidence="5" id="KW-0347">Helicase</keyword>
<dbReference type="Pfam" id="PF04408">
    <property type="entry name" value="WHD_HA2"/>
    <property type="match status" value="1"/>
</dbReference>
<dbReference type="FunFam" id="1.20.120.1080:FF:000002">
    <property type="entry name" value="Putative ATP-dependent RNA helicase DHX36"/>
    <property type="match status" value="1"/>
</dbReference>
<dbReference type="InterPro" id="IPR011545">
    <property type="entry name" value="DEAD/DEAH_box_helicase_dom"/>
</dbReference>
<dbReference type="InterPro" id="IPR056890">
    <property type="entry name" value="UBA_DHX29-like"/>
</dbReference>
<dbReference type="Pfam" id="PF26026">
    <property type="entry name" value="RNA_hel_CTD"/>
    <property type="match status" value="1"/>
</dbReference>
<dbReference type="Pfam" id="PF05773">
    <property type="entry name" value="RWD"/>
    <property type="match status" value="1"/>
</dbReference>
<keyword evidence="3" id="KW-0547">Nucleotide-binding</keyword>
<sequence>MASSTSKSKPVRHVYKTGAAGCGGKAAPTTAKNSGAPLPCPFCDRIFKQDGRLKEHLKNKHAGESQDGLQDGSVGEGTDSVGDLPGTSGTAESGLTHSNQSSYPVKTPKTLLHEWCQKNKRPVPKFKHEEVEGGFHCRIVLPDPKKSEDDVILWYRDTTSRSSQEAQHRAAVKGLHHVMGNRRLDRILPEEYRQQWHNLDVAAEERKAYLKAHPPQPRPKPVPVQRELHSVFMSEGNRRLVEDLLKGDENEYTSSENLHFHSGANHRENTLDRFEDISAVVDDWSELSISGPSVRVTQSTRSAGHKPNLRGDVQKGGLDFREHSKLGGNNTLRESNRTTASQAIRRKLLSMGFKTNYINMALAEREELSSVLDWLILNVPEHELPSRFAPESSKASVQVLVRGKQAVEDPSATTACLSHLQEYGYPYMDCITALSEACGDEDVALSRLFESTFHPGSVLVTESTTQLADTIAEELIALDSIFGDESCFISESLSSFYLPVREEVEANLEMEVRIPSGSRYPFEVPVIALRSSELPAELLLALTKQLVENAERLLGNSMIFELQHKAIELAQGITAEVIRSASYFQSEVGLDIPKYKVEQYLDEKGLSNNGSSQSTGLSPPNGSATHGSDSPVSATYVPPALRRLSPTTLSEVKGQPEGNVATGQSHRQDSGRSKENSGRSNEDCAAAEFSRECLKLKNEWEHLRRGGRNEMWAARSKLPAFKQRDDLLRQINAHNVTVVAGQTGCGKSTQVPQYVLEDYIERDTGAACNIICTQPRRLSAIGLADRVAKERGQGVGETVGYSVRLESCRSHRTRLLFCTTGILLRRLSSDRDLENVTHVIVDEVHERTLESDLLLLLLRELLKRVGGRLRVILMSATVDPTLFVRYFRDGNDADPCIVSIPGFTYPVQELYLEDALDLTGYKIGRNSRYAMKKKSSTSDLSSLTASAERSSAVNEDMDNWESLAEDNCREEVIPLDEYSEATMQSLSIVDQSLINYDLIELIICAILQRVEPFNASGGPEGQAGAILVFLPGVAEIRRLQRFLQQSSQVASCGGGNLWILALHGSLSSDEQRRVFSRPAHGTRKVVLATNIAETSVTIDDCVYVIDTGRHKEMRYDHSRGISCLEETWVSKASAKQRRGRAGRVQSGFCVRLYSRQQFQKLEEHQLPEILRVSLDGLCLKVKSLLDEKVEVSVSRIITSPDPSAVRTSLKNLLDLNALDAGENLTPLGHHLVRMPVDARVGKMLLFGCMLKCLDPVLTIAAALSGRSPFMAPPDKREEAAAAKLRLAGGSKSDHLTVVAAYNGWLGARQEGRGSESNFCAAHFLSRETLAGIEASRQDFVKILTDIGFLSSGLAGNHPVAGGPLDSNSGVVRVVKAVICAGFYPNIVRVHHPEKTFVQTEGGTVERTAAARELRFFTKADGRVFLHPASVNFHVGAFESPWLVFSEKVRTSKVFLKESTMVPAYGLLLFGGRVQVKHEKQAISVDDWLEFEAPARIAVLIKELRTKVDSLLFDKIKKPALDIGSSPVVSALIRLLTTDGF</sequence>
<evidence type="ECO:0000256" key="9">
    <source>
        <dbReference type="ARBA" id="ARBA00047984"/>
    </source>
</evidence>
<dbReference type="GO" id="GO:0005524">
    <property type="term" value="F:ATP binding"/>
    <property type="evidence" value="ECO:0007669"/>
    <property type="project" value="UniProtKB-KW"/>
</dbReference>
<dbReference type="InterPro" id="IPR006575">
    <property type="entry name" value="RWD_dom"/>
</dbReference>
<feature type="region of interest" description="Disordered" evidence="12">
    <location>
        <begin position="295"/>
        <end position="316"/>
    </location>
</feature>
<keyword evidence="11" id="KW-0862">Zinc</keyword>
<dbReference type="InterPro" id="IPR011709">
    <property type="entry name" value="DEAD-box_helicase_OB_fold"/>
</dbReference>
<feature type="domain" description="Helicase C-terminal" evidence="16">
    <location>
        <begin position="1005"/>
        <end position="1185"/>
    </location>
</feature>
<keyword evidence="18" id="KW-1185">Reference proteome</keyword>
<dbReference type="InterPro" id="IPR016135">
    <property type="entry name" value="UBQ-conjugating_enzyme/RWD"/>
</dbReference>
<dbReference type="CDD" id="cd00048">
    <property type="entry name" value="DSRM_SF"/>
    <property type="match status" value="1"/>
</dbReference>
<dbReference type="Pfam" id="PF00270">
    <property type="entry name" value="DEAD"/>
    <property type="match status" value="1"/>
</dbReference>
<dbReference type="InterPro" id="IPR048333">
    <property type="entry name" value="HA2_WH"/>
</dbReference>
<dbReference type="SMART" id="SM00487">
    <property type="entry name" value="DEXDc"/>
    <property type="match status" value="1"/>
</dbReference>
<evidence type="ECO:0000256" key="2">
    <source>
        <dbReference type="ARBA" id="ARBA00012552"/>
    </source>
</evidence>
<dbReference type="Pfam" id="PF21010">
    <property type="entry name" value="HA2_C"/>
    <property type="match status" value="1"/>
</dbReference>
<dbReference type="FunFam" id="3.40.50.300:FF:000325">
    <property type="entry name" value="ATP-dependent RNA helicase DHX29"/>
    <property type="match status" value="1"/>
</dbReference>
<dbReference type="CDD" id="cd11605">
    <property type="entry name" value="RWD_DRWD_ELF-like"/>
    <property type="match status" value="1"/>
</dbReference>
<dbReference type="Gene3D" id="1.20.120.1080">
    <property type="match status" value="1"/>
</dbReference>
<comment type="similarity">
    <text evidence="10">Belongs to the DExH box helicase family.</text>
</comment>
<dbReference type="Proteomes" id="UP000077202">
    <property type="component" value="Unassembled WGS sequence"/>
</dbReference>
<protein>
    <recommendedName>
        <fullName evidence="2">RNA helicase</fullName>
        <ecNumber evidence="2">3.6.4.13</ecNumber>
    </recommendedName>
</protein>
<dbReference type="PROSITE" id="PS00028">
    <property type="entry name" value="ZINC_FINGER_C2H2_1"/>
    <property type="match status" value="1"/>
</dbReference>